<dbReference type="Proteomes" id="UP000694388">
    <property type="component" value="Unplaced"/>
</dbReference>
<keyword evidence="6" id="KW-1185">Reference proteome</keyword>
<evidence type="ECO:0000256" key="3">
    <source>
        <dbReference type="SAM" id="SignalP"/>
    </source>
</evidence>
<evidence type="ECO:0000256" key="1">
    <source>
        <dbReference type="ARBA" id="ARBA00022729"/>
    </source>
</evidence>
<evidence type="ECO:0000313" key="5">
    <source>
        <dbReference type="Ensembl" id="ENSEBUP00000009550.1"/>
    </source>
</evidence>
<dbReference type="Pfam" id="PF07546">
    <property type="entry name" value="EMI"/>
    <property type="match status" value="1"/>
</dbReference>
<feature type="domain" description="EMI" evidence="4">
    <location>
        <begin position="21"/>
        <end position="98"/>
    </location>
</feature>
<accession>A0A8C4Q3S1</accession>
<dbReference type="GeneTree" id="ENSGT00940000155333"/>
<dbReference type="Ensembl" id="ENSEBUT00000010053.1">
    <property type="protein sequence ID" value="ENSEBUP00000009528.1"/>
    <property type="gene ID" value="ENSEBUG00000006132.1"/>
</dbReference>
<proteinExistence type="predicted"/>
<dbReference type="InterPro" id="IPR011489">
    <property type="entry name" value="EMI_domain"/>
</dbReference>
<keyword evidence="1 3" id="KW-0732">Signal</keyword>
<dbReference type="PROSITE" id="PS51041">
    <property type="entry name" value="EMI"/>
    <property type="match status" value="1"/>
</dbReference>
<sequence>MSITVLLMLLPQFILALDLQEPNVCSRWESYIVSFLESYAHTYNQVYYTRCTDILNLFKCTQHRVGYRLGYRQATRTAYRHRPQCCHGFYNKNDTCIRKFTHVCLSTFSLASPLSSCRMQVSYYPLQPELIPPSYGVR</sequence>
<organism evidence="5 6">
    <name type="scientific">Eptatretus burgeri</name>
    <name type="common">Inshore hagfish</name>
    <dbReference type="NCBI Taxonomy" id="7764"/>
    <lineage>
        <taxon>Eukaryota</taxon>
        <taxon>Metazoa</taxon>
        <taxon>Chordata</taxon>
        <taxon>Craniata</taxon>
        <taxon>Vertebrata</taxon>
        <taxon>Cyclostomata</taxon>
        <taxon>Myxini</taxon>
        <taxon>Myxiniformes</taxon>
        <taxon>Myxinidae</taxon>
        <taxon>Eptatretinae</taxon>
        <taxon>Eptatretus</taxon>
    </lineage>
</organism>
<dbReference type="Ensembl" id="ENSEBUT00000010062.1">
    <property type="protein sequence ID" value="ENSEBUP00000009536.1"/>
    <property type="gene ID" value="ENSEBUG00000006132.1"/>
</dbReference>
<protein>
    <recommendedName>
        <fullName evidence="4">EMI domain-containing protein</fullName>
    </recommendedName>
</protein>
<evidence type="ECO:0000259" key="4">
    <source>
        <dbReference type="PROSITE" id="PS51041"/>
    </source>
</evidence>
<keyword evidence="2" id="KW-1015">Disulfide bond</keyword>
<evidence type="ECO:0000313" key="6">
    <source>
        <dbReference type="Proteomes" id="UP000694388"/>
    </source>
</evidence>
<reference evidence="5" key="1">
    <citation type="submission" date="2025-05" db="UniProtKB">
        <authorList>
            <consortium name="Ensembl"/>
        </authorList>
    </citation>
    <scope>IDENTIFICATION</scope>
</reference>
<name>A0A8C4Q3S1_EPTBU</name>
<feature type="signal peptide" evidence="3">
    <location>
        <begin position="1"/>
        <end position="16"/>
    </location>
</feature>
<dbReference type="Ensembl" id="ENSEBUT00000010076.1">
    <property type="protein sequence ID" value="ENSEBUP00000009550.1"/>
    <property type="gene ID" value="ENSEBUG00000006132.1"/>
</dbReference>
<evidence type="ECO:0000256" key="2">
    <source>
        <dbReference type="ARBA" id="ARBA00023157"/>
    </source>
</evidence>
<dbReference type="AlphaFoldDB" id="A0A8C4Q3S1"/>
<feature type="chain" id="PRO_5044680481" description="EMI domain-containing protein" evidence="3">
    <location>
        <begin position="17"/>
        <end position="138"/>
    </location>
</feature>